<dbReference type="Gene3D" id="1.10.540.10">
    <property type="entry name" value="Acyl-CoA dehydrogenase/oxidase, N-terminal domain"/>
    <property type="match status" value="1"/>
</dbReference>
<dbReference type="AlphaFoldDB" id="A0A0I9XM99"/>
<dbReference type="CDD" id="cd00567">
    <property type="entry name" value="ACAD"/>
    <property type="match status" value="1"/>
</dbReference>
<dbReference type="Proteomes" id="UP000036334">
    <property type="component" value="Unassembled WGS sequence"/>
</dbReference>
<dbReference type="InterPro" id="IPR009100">
    <property type="entry name" value="AcylCoA_DH/oxidase_NM_dom_sf"/>
</dbReference>
<dbReference type="GO" id="GO:0033539">
    <property type="term" value="P:fatty acid beta-oxidation using acyl-CoA dehydrogenase"/>
    <property type="evidence" value="ECO:0007669"/>
    <property type="project" value="TreeGrafter"/>
</dbReference>
<feature type="domain" description="Acyl-CoA oxidase/dehydrogenase middle" evidence="9">
    <location>
        <begin position="120"/>
        <end position="198"/>
    </location>
</feature>
<evidence type="ECO:0000313" key="12">
    <source>
        <dbReference type="Proteomes" id="UP000036334"/>
    </source>
</evidence>
<evidence type="ECO:0000256" key="1">
    <source>
        <dbReference type="ARBA" id="ARBA00001974"/>
    </source>
</evidence>
<comment type="caution">
    <text evidence="11">The sequence shown here is derived from an EMBL/GenBank/DDBJ whole genome shotgun (WGS) entry which is preliminary data.</text>
</comment>
<evidence type="ECO:0000313" key="11">
    <source>
        <dbReference type="EMBL" id="KLO35354.1"/>
    </source>
</evidence>
<dbReference type="InterPro" id="IPR050741">
    <property type="entry name" value="Acyl-CoA_dehydrogenase"/>
</dbReference>
<reference evidence="11 12" key="1">
    <citation type="submission" date="2015-05" db="EMBL/GenBank/DDBJ databases">
        <title>Genome sequence of Mycobacterium haemophilum.</title>
        <authorList>
            <person name="Greninger A.L."/>
            <person name="Cunningham G."/>
            <person name="Miller S."/>
        </authorList>
    </citation>
    <scope>NUCLEOTIDE SEQUENCE [LARGE SCALE GENOMIC DNA]</scope>
    <source>
        <strain evidence="12">UC1</strain>
    </source>
</reference>
<keyword evidence="12" id="KW-1185">Reference proteome</keyword>
<protein>
    <recommendedName>
        <fullName evidence="3">Medium-chain specific acyl-CoA dehydrogenase, mitochondrial</fullName>
    </recommendedName>
</protein>
<feature type="domain" description="Acyl-CoA dehydrogenase/oxidase C-terminal" evidence="8">
    <location>
        <begin position="225"/>
        <end position="380"/>
    </location>
</feature>
<dbReference type="GO" id="GO:0003995">
    <property type="term" value="F:acyl-CoA dehydrogenase activity"/>
    <property type="evidence" value="ECO:0007669"/>
    <property type="project" value="InterPro"/>
</dbReference>
<dbReference type="InterPro" id="IPR037069">
    <property type="entry name" value="AcylCoA_DH/ox_N_sf"/>
</dbReference>
<dbReference type="Pfam" id="PF02770">
    <property type="entry name" value="Acyl-CoA_dh_M"/>
    <property type="match status" value="1"/>
</dbReference>
<comment type="cofactor">
    <cofactor evidence="1 7">
        <name>FAD</name>
        <dbReference type="ChEBI" id="CHEBI:57692"/>
    </cofactor>
</comment>
<evidence type="ECO:0000256" key="6">
    <source>
        <dbReference type="ARBA" id="ARBA00023002"/>
    </source>
</evidence>
<evidence type="ECO:0000259" key="8">
    <source>
        <dbReference type="Pfam" id="PF00441"/>
    </source>
</evidence>
<dbReference type="SUPFAM" id="SSF56645">
    <property type="entry name" value="Acyl-CoA dehydrogenase NM domain-like"/>
    <property type="match status" value="1"/>
</dbReference>
<dbReference type="PROSITE" id="PS00073">
    <property type="entry name" value="ACYL_COA_DH_2"/>
    <property type="match status" value="1"/>
</dbReference>
<sequence>MDFAYSPRLAELKERARALTEKIISFEDECERNNGLSPEAHASIKASVLDAGLQAINTPTEFGGAGLTVLEQVVVQDELGKLTNALWDTVWRPANPLAHATPEQRERYLIPSARGHRRDAVAISEATAGSDFSAAKTTATLDGTGGYVINGEKWFVTVGDAADYLIVLAYVEPEHAPTLFLVDVETPGVKITNLPRYTHTFVYEHPEFTFSDVHVGPEAVLGGVGAGLQLTRDWFTEERLMIGARTIGAAERALTLAVDWARERMHGGEPLINRQLIQGMIADSVVDITTNRAYTHQVAWEFDQADPNDGNQRKLLHAKASTVKLAASEASNRVVDRAVQIFGGRGYMRNYPVERLWRELRVDRIWEGTSEIQRLVIANEAQKRGLENLLSFPYQAEGN</sequence>
<comment type="similarity">
    <text evidence="2 7">Belongs to the acyl-CoA dehydrogenase family.</text>
</comment>
<dbReference type="RefSeq" id="WP_047315926.1">
    <property type="nucleotide sequence ID" value="NZ_LDPQ01000018.1"/>
</dbReference>
<evidence type="ECO:0000256" key="5">
    <source>
        <dbReference type="ARBA" id="ARBA00022827"/>
    </source>
</evidence>
<dbReference type="InterPro" id="IPR006091">
    <property type="entry name" value="Acyl-CoA_Oxase/DH_mid-dom"/>
</dbReference>
<evidence type="ECO:0000256" key="2">
    <source>
        <dbReference type="ARBA" id="ARBA00009347"/>
    </source>
</evidence>
<name>A0A0I9XM99_9MYCO</name>
<dbReference type="Pfam" id="PF00441">
    <property type="entry name" value="Acyl-CoA_dh_1"/>
    <property type="match status" value="1"/>
</dbReference>
<dbReference type="PATRIC" id="fig|29311.18.peg.1614"/>
<dbReference type="InterPro" id="IPR006089">
    <property type="entry name" value="Acyl-CoA_DH_CS"/>
</dbReference>
<dbReference type="PIRSF" id="PIRSF016578">
    <property type="entry name" value="HsaA"/>
    <property type="match status" value="1"/>
</dbReference>
<keyword evidence="4 7" id="KW-0285">Flavoprotein</keyword>
<proteinExistence type="inferred from homology"/>
<dbReference type="SUPFAM" id="SSF47203">
    <property type="entry name" value="Acyl-CoA dehydrogenase C-terminal domain-like"/>
    <property type="match status" value="1"/>
</dbReference>
<dbReference type="EMBL" id="LDPR01000015">
    <property type="protein sequence ID" value="KLO35354.1"/>
    <property type="molecule type" value="Genomic_DNA"/>
</dbReference>
<dbReference type="PANTHER" id="PTHR48083">
    <property type="entry name" value="MEDIUM-CHAIN SPECIFIC ACYL-COA DEHYDROGENASE, MITOCHONDRIAL-RELATED"/>
    <property type="match status" value="1"/>
</dbReference>
<dbReference type="FunFam" id="1.20.140.10:FF:000001">
    <property type="entry name" value="Acyl-CoA dehydrogenase"/>
    <property type="match status" value="1"/>
</dbReference>
<keyword evidence="6 7" id="KW-0560">Oxidoreductase</keyword>
<dbReference type="Gene3D" id="2.40.110.10">
    <property type="entry name" value="Butyryl-CoA Dehydrogenase, subunit A, domain 2"/>
    <property type="match status" value="1"/>
</dbReference>
<keyword evidence="5 7" id="KW-0274">FAD</keyword>
<evidence type="ECO:0000256" key="3">
    <source>
        <dbReference type="ARBA" id="ARBA00019125"/>
    </source>
</evidence>
<evidence type="ECO:0000256" key="7">
    <source>
        <dbReference type="RuleBase" id="RU362125"/>
    </source>
</evidence>
<feature type="domain" description="Acyl-CoA dehydrogenase/oxidase N-terminal" evidence="10">
    <location>
        <begin position="11"/>
        <end position="115"/>
    </location>
</feature>
<dbReference type="PROSITE" id="PS00072">
    <property type="entry name" value="ACYL_COA_DH_1"/>
    <property type="match status" value="1"/>
</dbReference>
<accession>A0A0I9XM99</accession>
<evidence type="ECO:0000259" key="10">
    <source>
        <dbReference type="Pfam" id="PF02771"/>
    </source>
</evidence>
<dbReference type="Gene3D" id="1.20.140.10">
    <property type="entry name" value="Butyryl-CoA Dehydrogenase, subunit A, domain 3"/>
    <property type="match status" value="1"/>
</dbReference>
<dbReference type="Pfam" id="PF02771">
    <property type="entry name" value="Acyl-CoA_dh_N"/>
    <property type="match status" value="1"/>
</dbReference>
<evidence type="ECO:0000256" key="4">
    <source>
        <dbReference type="ARBA" id="ARBA00022630"/>
    </source>
</evidence>
<dbReference type="PANTHER" id="PTHR48083:SF2">
    <property type="entry name" value="MEDIUM-CHAIN SPECIFIC ACYL-COA DEHYDROGENASE, MITOCHONDRIAL"/>
    <property type="match status" value="1"/>
</dbReference>
<dbReference type="InterPro" id="IPR046373">
    <property type="entry name" value="Acyl-CoA_Oxase/DH_mid-dom_sf"/>
</dbReference>
<gene>
    <name evidence="11" type="ORF">ABH38_15840</name>
</gene>
<organism evidence="11 12">
    <name type="scientific">Mycobacterium haemophilum</name>
    <dbReference type="NCBI Taxonomy" id="29311"/>
    <lineage>
        <taxon>Bacteria</taxon>
        <taxon>Bacillati</taxon>
        <taxon>Actinomycetota</taxon>
        <taxon>Actinomycetes</taxon>
        <taxon>Mycobacteriales</taxon>
        <taxon>Mycobacteriaceae</taxon>
        <taxon>Mycobacterium</taxon>
    </lineage>
</organism>
<dbReference type="InterPro" id="IPR036250">
    <property type="entry name" value="AcylCo_DH-like_C"/>
</dbReference>
<dbReference type="GO" id="GO:0050660">
    <property type="term" value="F:flavin adenine dinucleotide binding"/>
    <property type="evidence" value="ECO:0007669"/>
    <property type="project" value="InterPro"/>
</dbReference>
<dbReference type="InterPro" id="IPR013786">
    <property type="entry name" value="AcylCoA_DH/ox_N"/>
</dbReference>
<evidence type="ECO:0000259" key="9">
    <source>
        <dbReference type="Pfam" id="PF02770"/>
    </source>
</evidence>
<dbReference type="GO" id="GO:0005737">
    <property type="term" value="C:cytoplasm"/>
    <property type="evidence" value="ECO:0007669"/>
    <property type="project" value="TreeGrafter"/>
</dbReference>
<dbReference type="InterPro" id="IPR009075">
    <property type="entry name" value="AcylCo_DH/oxidase_C"/>
</dbReference>
<dbReference type="STRING" id="1202450.B586_00715"/>
<dbReference type="OrthoDB" id="8876745at2"/>